<proteinExistence type="inferred from homology"/>
<evidence type="ECO:0000256" key="2">
    <source>
        <dbReference type="ARBA" id="ARBA00004613"/>
    </source>
</evidence>
<evidence type="ECO:0000259" key="9">
    <source>
        <dbReference type="Pfam" id="PF22638"/>
    </source>
</evidence>
<dbReference type="PANTHER" id="PTHR30033">
    <property type="entry name" value="FLAGELLAR HOOK-ASSOCIATED PROTEIN 1"/>
    <property type="match status" value="1"/>
</dbReference>
<evidence type="ECO:0000256" key="7">
    <source>
        <dbReference type="SAM" id="Coils"/>
    </source>
</evidence>
<evidence type="ECO:0000256" key="4">
    <source>
        <dbReference type="ARBA" id="ARBA00016244"/>
    </source>
</evidence>
<dbReference type="NCBIfam" id="TIGR02492">
    <property type="entry name" value="flgK_ends"/>
    <property type="match status" value="1"/>
</dbReference>
<organism evidence="10 11">
    <name type="scientific">Poseidonocella pacifica</name>
    <dbReference type="NCBI Taxonomy" id="871651"/>
    <lineage>
        <taxon>Bacteria</taxon>
        <taxon>Pseudomonadati</taxon>
        <taxon>Pseudomonadota</taxon>
        <taxon>Alphaproteobacteria</taxon>
        <taxon>Rhodobacterales</taxon>
        <taxon>Roseobacteraceae</taxon>
        <taxon>Poseidonocella</taxon>
    </lineage>
</organism>
<dbReference type="InterPro" id="IPR010930">
    <property type="entry name" value="Flg_bb/hook_C_dom"/>
</dbReference>
<dbReference type="STRING" id="871651.SAMN05421688_2571"/>
<feature type="domain" description="Flagellar basal-body/hook protein C-terminal" evidence="8">
    <location>
        <begin position="446"/>
        <end position="483"/>
    </location>
</feature>
<name>A0A1I0XXY9_9RHOB</name>
<dbReference type="InterPro" id="IPR053927">
    <property type="entry name" value="FlgK_helical"/>
</dbReference>
<sequence>MSISSSLQNALSGLTAAAKSAQAVSSNMSNVMTEGYGVREVGLSANSSVGSGGVKVTGIIRNVDPVVLADRRVADAELANKEVLSAYMTRLEGAFGIPDDADSLTAQMNSFESALIAAASRPDSEPRLRQVHDAAVNLTDTMNGLSEDIQTMRAQADRAIENEVTLLNQKLEQVQLLNRQITRAVATGGTTAALHDQRQTVIDDINEIVPVKLMSRPREAVALLSAGGMVLLDTNPVEIDFTASNAVEADMTLDAGSLSALYVNGNETNGTDSGQLGGGKLSALFNIRDDMMVEAQGKVDALARDLMERFEDTDVDFTLTAGDPGLFTDKGNAFDASLELGVAARIQINDSVNPDEGGEIWRFRDGVNAVAQGNSGMSDILQAGARALAEQVSPNSPNASAVARTSSAMASDILSFFGVARQGVEADVSFAAARQNELSLLQMEGGVDTDQETQKLMLIEQSYQANARVIQVIDEMMDAILRI</sequence>
<dbReference type="Pfam" id="PF06429">
    <property type="entry name" value="Flg_bbr_C"/>
    <property type="match status" value="1"/>
</dbReference>
<dbReference type="GO" id="GO:0009424">
    <property type="term" value="C:bacterial-type flagellum hook"/>
    <property type="evidence" value="ECO:0007669"/>
    <property type="project" value="InterPro"/>
</dbReference>
<evidence type="ECO:0000256" key="1">
    <source>
        <dbReference type="ARBA" id="ARBA00004365"/>
    </source>
</evidence>
<keyword evidence="7" id="KW-0175">Coiled coil</keyword>
<evidence type="ECO:0000313" key="10">
    <source>
        <dbReference type="EMBL" id="SFB05170.1"/>
    </source>
</evidence>
<evidence type="ECO:0000256" key="3">
    <source>
        <dbReference type="ARBA" id="ARBA00009677"/>
    </source>
</evidence>
<evidence type="ECO:0000313" key="11">
    <source>
        <dbReference type="Proteomes" id="UP000198796"/>
    </source>
</evidence>
<keyword evidence="10" id="KW-0969">Cilium</keyword>
<dbReference type="InterPro" id="IPR002371">
    <property type="entry name" value="FlgK"/>
</dbReference>
<dbReference type="Proteomes" id="UP000198796">
    <property type="component" value="Unassembled WGS sequence"/>
</dbReference>
<dbReference type="RefSeq" id="WP_092065516.1">
    <property type="nucleotide sequence ID" value="NZ_FOJU01000004.1"/>
</dbReference>
<reference evidence="10 11" key="1">
    <citation type="submission" date="2016-10" db="EMBL/GenBank/DDBJ databases">
        <authorList>
            <person name="de Groot N.N."/>
        </authorList>
    </citation>
    <scope>NUCLEOTIDE SEQUENCE [LARGE SCALE GENOMIC DNA]</scope>
    <source>
        <strain evidence="10 11">DSM 29316</strain>
    </source>
</reference>
<dbReference type="SUPFAM" id="SSF64518">
    <property type="entry name" value="Phase 1 flagellin"/>
    <property type="match status" value="1"/>
</dbReference>
<dbReference type="AlphaFoldDB" id="A0A1I0XXY9"/>
<accession>A0A1I0XXY9</accession>
<keyword evidence="6" id="KW-0975">Bacterial flagellum</keyword>
<feature type="domain" description="Flagellar hook-associated protein FlgK helical" evidence="9">
    <location>
        <begin position="90"/>
        <end position="312"/>
    </location>
</feature>
<dbReference type="Pfam" id="PF22638">
    <property type="entry name" value="FlgK_D1"/>
    <property type="match status" value="1"/>
</dbReference>
<keyword evidence="10" id="KW-0966">Cell projection</keyword>
<protein>
    <recommendedName>
        <fullName evidence="4">Flagellar hook-associated protein 1</fullName>
    </recommendedName>
</protein>
<comment type="similarity">
    <text evidence="3">Belongs to the flagella basal body rod proteins family.</text>
</comment>
<dbReference type="GO" id="GO:0044780">
    <property type="term" value="P:bacterial-type flagellum assembly"/>
    <property type="evidence" value="ECO:0007669"/>
    <property type="project" value="InterPro"/>
</dbReference>
<evidence type="ECO:0000256" key="6">
    <source>
        <dbReference type="ARBA" id="ARBA00023143"/>
    </source>
</evidence>
<dbReference type="GO" id="GO:0005576">
    <property type="term" value="C:extracellular region"/>
    <property type="evidence" value="ECO:0007669"/>
    <property type="project" value="UniProtKB-SubCell"/>
</dbReference>
<evidence type="ECO:0000259" key="8">
    <source>
        <dbReference type="Pfam" id="PF06429"/>
    </source>
</evidence>
<evidence type="ECO:0000256" key="5">
    <source>
        <dbReference type="ARBA" id="ARBA00022525"/>
    </source>
</evidence>
<dbReference type="OrthoDB" id="7181295at2"/>
<dbReference type="GO" id="GO:0005198">
    <property type="term" value="F:structural molecule activity"/>
    <property type="evidence" value="ECO:0007669"/>
    <property type="project" value="InterPro"/>
</dbReference>
<comment type="subcellular location">
    <subcellularLocation>
        <location evidence="1">Bacterial flagellum</location>
    </subcellularLocation>
    <subcellularLocation>
        <location evidence="2">Secreted</location>
    </subcellularLocation>
</comment>
<dbReference type="PANTHER" id="PTHR30033:SF1">
    <property type="entry name" value="FLAGELLAR HOOK-ASSOCIATED PROTEIN 1"/>
    <property type="match status" value="1"/>
</dbReference>
<dbReference type="EMBL" id="FOJU01000004">
    <property type="protein sequence ID" value="SFB05170.1"/>
    <property type="molecule type" value="Genomic_DNA"/>
</dbReference>
<feature type="coiled-coil region" evidence="7">
    <location>
        <begin position="135"/>
        <end position="162"/>
    </location>
</feature>
<keyword evidence="11" id="KW-1185">Reference proteome</keyword>
<gene>
    <name evidence="10" type="ORF">SAMN05421688_2571</name>
</gene>
<keyword evidence="5" id="KW-0964">Secreted</keyword>
<keyword evidence="10" id="KW-0282">Flagellum</keyword>